<dbReference type="Pfam" id="PF13202">
    <property type="entry name" value="EF-hand_5"/>
    <property type="match status" value="2"/>
</dbReference>
<dbReference type="CDD" id="cd00051">
    <property type="entry name" value="EFh"/>
    <property type="match status" value="2"/>
</dbReference>
<feature type="domain" description="EF-hand" evidence="2">
    <location>
        <begin position="81"/>
        <end position="116"/>
    </location>
</feature>
<feature type="region of interest" description="Disordered" evidence="1">
    <location>
        <begin position="135"/>
        <end position="159"/>
    </location>
</feature>
<dbReference type="GO" id="GO:0005509">
    <property type="term" value="F:calcium ion binding"/>
    <property type="evidence" value="ECO:0007669"/>
    <property type="project" value="InterPro"/>
</dbReference>
<dbReference type="InterPro" id="IPR018247">
    <property type="entry name" value="EF_Hand_1_Ca_BS"/>
</dbReference>
<gene>
    <name evidence="3" type="ORF">GGQ96_000025</name>
</gene>
<protein>
    <recommendedName>
        <fullName evidence="2">EF-hand domain-containing protein</fullName>
    </recommendedName>
</protein>
<evidence type="ECO:0000259" key="2">
    <source>
        <dbReference type="PROSITE" id="PS50222"/>
    </source>
</evidence>
<name>A0A7W7EWC1_9SPHN</name>
<keyword evidence="4" id="KW-1185">Reference proteome</keyword>
<feature type="region of interest" description="Disordered" evidence="1">
    <location>
        <begin position="53"/>
        <end position="77"/>
    </location>
</feature>
<proteinExistence type="predicted"/>
<organism evidence="3 4">
    <name type="scientific">Sphingomonas abaci</name>
    <dbReference type="NCBI Taxonomy" id="237611"/>
    <lineage>
        <taxon>Bacteria</taxon>
        <taxon>Pseudomonadati</taxon>
        <taxon>Pseudomonadota</taxon>
        <taxon>Alphaproteobacteria</taxon>
        <taxon>Sphingomonadales</taxon>
        <taxon>Sphingomonadaceae</taxon>
        <taxon>Sphingomonas</taxon>
    </lineage>
</organism>
<dbReference type="PROSITE" id="PS00018">
    <property type="entry name" value="EF_HAND_1"/>
    <property type="match status" value="2"/>
</dbReference>
<evidence type="ECO:0000313" key="3">
    <source>
        <dbReference type="EMBL" id="MBB4615919.1"/>
    </source>
</evidence>
<sequence length="159" mass="17557">MDWRWVAAAGAGLAAMLGGSMVLRQPSAPAQAGLPVRPPASRTVVDAELPDRLPEASARTREDKRFDRYDKDRDGQVTRDEYLAQRRKAFAKLDRDGDGHLSFDEWAVKATTKFAAADRDRSNAMDRAEFATTAVKRKPARTMHCPPASDDAVKPTEES</sequence>
<comment type="caution">
    <text evidence="3">The sequence shown here is derived from an EMBL/GenBank/DDBJ whole genome shotgun (WGS) entry which is preliminary data.</text>
</comment>
<dbReference type="AlphaFoldDB" id="A0A7W7EWC1"/>
<dbReference type="SUPFAM" id="SSF47473">
    <property type="entry name" value="EF-hand"/>
    <property type="match status" value="1"/>
</dbReference>
<dbReference type="PROSITE" id="PS50222">
    <property type="entry name" value="EF_HAND_2"/>
    <property type="match status" value="1"/>
</dbReference>
<dbReference type="RefSeq" id="WP_246359976.1">
    <property type="nucleotide sequence ID" value="NZ_JACHNY010000001.1"/>
</dbReference>
<reference evidence="3 4" key="1">
    <citation type="submission" date="2020-08" db="EMBL/GenBank/DDBJ databases">
        <title>Genomic Encyclopedia of Type Strains, Phase IV (KMG-IV): sequencing the most valuable type-strain genomes for metagenomic binning, comparative biology and taxonomic classification.</title>
        <authorList>
            <person name="Goeker M."/>
        </authorList>
    </citation>
    <scope>NUCLEOTIDE SEQUENCE [LARGE SCALE GENOMIC DNA]</scope>
    <source>
        <strain evidence="3 4">DSM 15867</strain>
    </source>
</reference>
<dbReference type="InterPro" id="IPR011992">
    <property type="entry name" value="EF-hand-dom_pair"/>
</dbReference>
<dbReference type="EMBL" id="JACHNY010000001">
    <property type="protein sequence ID" value="MBB4615919.1"/>
    <property type="molecule type" value="Genomic_DNA"/>
</dbReference>
<dbReference type="Gene3D" id="1.10.238.10">
    <property type="entry name" value="EF-hand"/>
    <property type="match status" value="1"/>
</dbReference>
<evidence type="ECO:0000313" key="4">
    <source>
        <dbReference type="Proteomes" id="UP000574769"/>
    </source>
</evidence>
<dbReference type="Proteomes" id="UP000574769">
    <property type="component" value="Unassembled WGS sequence"/>
</dbReference>
<accession>A0A7W7EWC1</accession>
<dbReference type="InterPro" id="IPR002048">
    <property type="entry name" value="EF_hand_dom"/>
</dbReference>
<evidence type="ECO:0000256" key="1">
    <source>
        <dbReference type="SAM" id="MobiDB-lite"/>
    </source>
</evidence>